<dbReference type="Pfam" id="PF04344">
    <property type="entry name" value="CheZ"/>
    <property type="match status" value="1"/>
</dbReference>
<dbReference type="GO" id="GO:0050920">
    <property type="term" value="P:regulation of chemotaxis"/>
    <property type="evidence" value="ECO:0007669"/>
    <property type="project" value="InterPro"/>
</dbReference>
<accession>A0A4R2PRU9</accession>
<dbReference type="GO" id="GO:0003824">
    <property type="term" value="F:catalytic activity"/>
    <property type="evidence" value="ECO:0007669"/>
    <property type="project" value="InterPro"/>
</dbReference>
<gene>
    <name evidence="1" type="ORF">EV659_101476</name>
</gene>
<evidence type="ECO:0000313" key="2">
    <source>
        <dbReference type="Proteomes" id="UP000295399"/>
    </source>
</evidence>
<dbReference type="InterPro" id="IPR007439">
    <property type="entry name" value="Chemotax_Pase_CheZ"/>
</dbReference>
<proteinExistence type="predicted"/>
<dbReference type="Gene3D" id="1.10.287.500">
    <property type="entry name" value="Helix hairpin bin"/>
    <property type="match status" value="1"/>
</dbReference>
<organism evidence="1 2">
    <name type="scientific">Rhodothalassium salexigens DSM 2132</name>
    <dbReference type="NCBI Taxonomy" id="1188247"/>
    <lineage>
        <taxon>Bacteria</taxon>
        <taxon>Pseudomonadati</taxon>
        <taxon>Pseudomonadota</taxon>
        <taxon>Alphaproteobacteria</taxon>
        <taxon>Rhodothalassiales</taxon>
        <taxon>Rhodothalassiaceae</taxon>
        <taxon>Rhodothalassium</taxon>
    </lineage>
</organism>
<comment type="caution">
    <text evidence="1">The sequence shown here is derived from an EMBL/GenBank/DDBJ whole genome shotgun (WGS) entry which is preliminary data.</text>
</comment>
<evidence type="ECO:0000313" key="1">
    <source>
        <dbReference type="EMBL" id="TCP38569.1"/>
    </source>
</evidence>
<dbReference type="GO" id="GO:0009288">
    <property type="term" value="C:bacterial-type flagellum"/>
    <property type="evidence" value="ECO:0007669"/>
    <property type="project" value="InterPro"/>
</dbReference>
<dbReference type="InParanoid" id="A0A4R2PRU9"/>
<keyword evidence="2" id="KW-1185">Reference proteome</keyword>
<dbReference type="OrthoDB" id="5455460at2"/>
<reference evidence="1 2" key="1">
    <citation type="submission" date="2019-03" db="EMBL/GenBank/DDBJ databases">
        <title>Genomic Encyclopedia of Type Strains, Phase IV (KMG-IV): sequencing the most valuable type-strain genomes for metagenomic binning, comparative biology and taxonomic classification.</title>
        <authorList>
            <person name="Goeker M."/>
        </authorList>
    </citation>
    <scope>NUCLEOTIDE SEQUENCE [LARGE SCALE GENOMIC DNA]</scope>
    <source>
        <strain evidence="1 2">DSM 2132</strain>
    </source>
</reference>
<dbReference type="EMBL" id="SLXO01000001">
    <property type="protein sequence ID" value="TCP38569.1"/>
    <property type="molecule type" value="Genomic_DNA"/>
</dbReference>
<sequence length="217" mass="23491">MASDIAATLEQHVQSIKERQGDQVAVDDVAEVVGSLISSAEGELTLDRVRISRELRALLDEIGATKSEIASIRPKSVSERDLPEAQDELDSVIKSTESSAEKIMDAADQISEMSGDIGGEQGEKLMALASQIFEASSFQDLTGQRVTKVIGVMRTLEERLRALAATIGDDYVEDRDDQVFDEQTGEVINPDLLTHGPQLEGQGNSQDDIDALLASFD</sequence>
<dbReference type="Proteomes" id="UP000295399">
    <property type="component" value="Unassembled WGS sequence"/>
</dbReference>
<dbReference type="RefSeq" id="WP_132707080.1">
    <property type="nucleotide sequence ID" value="NZ_JACIGF010000001.1"/>
</dbReference>
<dbReference type="AlphaFoldDB" id="A0A4R2PRU9"/>
<name>A0A4R2PRU9_RHOSA</name>
<dbReference type="SUPFAM" id="SSF75708">
    <property type="entry name" value="Chemotaxis phosphatase CheZ"/>
    <property type="match status" value="1"/>
</dbReference>
<protein>
    <submittedName>
        <fullName evidence="1">Chemotaxis protein CheZ</fullName>
    </submittedName>
</protein>